<sequence length="163" mass="18534">MEHIGQKPTESDEFGNNRWYTILRKMSMKGTPEEIISGTEGKFPEKPITEDSTLPTVQECIGKEGYEIVTSYFENPFGIESNITIDSQMKISADIHPFESEKSKAKLQWTKSFEKIKMMNHLKEHTATGTNTISNLPLAPYYPPAVLPPYLCLISKDEYGRKP</sequence>
<dbReference type="EMBL" id="PJQM01000387">
    <property type="protein sequence ID" value="RCI05439.1"/>
    <property type="molecule type" value="Genomic_DNA"/>
</dbReference>
<accession>A0A367KTA4</accession>
<organism evidence="1 2">
    <name type="scientific">Rhizopus stolonifer</name>
    <name type="common">Rhizopus nigricans</name>
    <dbReference type="NCBI Taxonomy" id="4846"/>
    <lineage>
        <taxon>Eukaryota</taxon>
        <taxon>Fungi</taxon>
        <taxon>Fungi incertae sedis</taxon>
        <taxon>Mucoromycota</taxon>
        <taxon>Mucoromycotina</taxon>
        <taxon>Mucoromycetes</taxon>
        <taxon>Mucorales</taxon>
        <taxon>Mucorineae</taxon>
        <taxon>Rhizopodaceae</taxon>
        <taxon>Rhizopus</taxon>
    </lineage>
</organism>
<name>A0A367KTA4_RHIST</name>
<proteinExistence type="predicted"/>
<feature type="non-terminal residue" evidence="1">
    <location>
        <position position="163"/>
    </location>
</feature>
<reference evidence="1 2" key="1">
    <citation type="journal article" date="2018" name="G3 (Bethesda)">
        <title>Phylogenetic and Phylogenomic Definition of Rhizopus Species.</title>
        <authorList>
            <person name="Gryganskyi A.P."/>
            <person name="Golan J."/>
            <person name="Dolatabadi S."/>
            <person name="Mondo S."/>
            <person name="Robb S."/>
            <person name="Idnurm A."/>
            <person name="Muszewska A."/>
            <person name="Steczkiewicz K."/>
            <person name="Masonjones S."/>
            <person name="Liao H.L."/>
            <person name="Gajdeczka M.T."/>
            <person name="Anike F."/>
            <person name="Vuek A."/>
            <person name="Anishchenko I.M."/>
            <person name="Voigt K."/>
            <person name="de Hoog G.S."/>
            <person name="Smith M.E."/>
            <person name="Heitman J."/>
            <person name="Vilgalys R."/>
            <person name="Stajich J.E."/>
        </authorList>
    </citation>
    <scope>NUCLEOTIDE SEQUENCE [LARGE SCALE GENOMIC DNA]</scope>
    <source>
        <strain evidence="1 2">LSU 92-RS-03</strain>
    </source>
</reference>
<dbReference type="Proteomes" id="UP000253551">
    <property type="component" value="Unassembled WGS sequence"/>
</dbReference>
<comment type="caution">
    <text evidence="1">The sequence shown here is derived from an EMBL/GenBank/DDBJ whole genome shotgun (WGS) entry which is preliminary data.</text>
</comment>
<protein>
    <submittedName>
        <fullName evidence="1">Uncharacterized protein</fullName>
    </submittedName>
</protein>
<dbReference type="AlphaFoldDB" id="A0A367KTA4"/>
<keyword evidence="2" id="KW-1185">Reference proteome</keyword>
<evidence type="ECO:0000313" key="2">
    <source>
        <dbReference type="Proteomes" id="UP000253551"/>
    </source>
</evidence>
<evidence type="ECO:0000313" key="1">
    <source>
        <dbReference type="EMBL" id="RCI05439.1"/>
    </source>
</evidence>
<gene>
    <name evidence="1" type="ORF">CU098_003386</name>
</gene>